<organism evidence="2 3">
    <name type="scientific">Ancylostoma caninum</name>
    <name type="common">Dog hookworm</name>
    <dbReference type="NCBI Taxonomy" id="29170"/>
    <lineage>
        <taxon>Eukaryota</taxon>
        <taxon>Metazoa</taxon>
        <taxon>Ecdysozoa</taxon>
        <taxon>Nematoda</taxon>
        <taxon>Chromadorea</taxon>
        <taxon>Rhabditida</taxon>
        <taxon>Rhabditina</taxon>
        <taxon>Rhabditomorpha</taxon>
        <taxon>Strongyloidea</taxon>
        <taxon>Ancylostomatidae</taxon>
        <taxon>Ancylostomatinae</taxon>
        <taxon>Ancylostoma</taxon>
    </lineage>
</organism>
<dbReference type="InterPro" id="IPR001304">
    <property type="entry name" value="C-type_lectin-like"/>
</dbReference>
<dbReference type="AlphaFoldDB" id="A0A368G745"/>
<gene>
    <name evidence="2" type="ORF">ANCCAN_15237</name>
</gene>
<dbReference type="InterPro" id="IPR057085">
    <property type="entry name" value="Ig_Irg-7"/>
</dbReference>
<dbReference type="InterPro" id="IPR016186">
    <property type="entry name" value="C-type_lectin-like/link_sf"/>
</dbReference>
<dbReference type="CDD" id="cd00037">
    <property type="entry name" value="CLECT"/>
    <property type="match status" value="1"/>
</dbReference>
<accession>A0A368G745</accession>
<dbReference type="Pfam" id="PF00059">
    <property type="entry name" value="Lectin_C"/>
    <property type="match status" value="1"/>
</dbReference>
<keyword evidence="3" id="KW-1185">Reference proteome</keyword>
<dbReference type="SMART" id="SM00604">
    <property type="entry name" value="MD"/>
    <property type="match status" value="1"/>
</dbReference>
<dbReference type="EMBL" id="JOJR01000373">
    <property type="protein sequence ID" value="RCN38830.1"/>
    <property type="molecule type" value="Genomic_DNA"/>
</dbReference>
<proteinExistence type="predicted"/>
<name>A0A368G745_ANCCA</name>
<dbReference type="OrthoDB" id="5781816at2759"/>
<dbReference type="PANTHER" id="PTHR47324:SF1">
    <property type="entry name" value="EGF-LIKE DOMAIN-CONTAINING PROTEIN-RELATED"/>
    <property type="match status" value="1"/>
</dbReference>
<comment type="caution">
    <text evidence="2">The sequence shown here is derived from an EMBL/GenBank/DDBJ whole genome shotgun (WGS) entry which is preliminary data.</text>
</comment>
<dbReference type="PROSITE" id="PS50041">
    <property type="entry name" value="C_TYPE_LECTIN_2"/>
    <property type="match status" value="1"/>
</dbReference>
<dbReference type="SMART" id="SM00034">
    <property type="entry name" value="CLECT"/>
    <property type="match status" value="1"/>
</dbReference>
<feature type="domain" description="C-type lectin" evidence="1">
    <location>
        <begin position="67"/>
        <end position="188"/>
    </location>
</feature>
<dbReference type="InterPro" id="IPR006582">
    <property type="entry name" value="MD_domain"/>
</dbReference>
<protein>
    <submittedName>
        <fullName evidence="2">Lectin C-type domain protein</fullName>
    </submittedName>
</protein>
<dbReference type="InterPro" id="IPR016187">
    <property type="entry name" value="CTDL_fold"/>
</dbReference>
<dbReference type="Gene3D" id="3.10.100.10">
    <property type="entry name" value="Mannose-Binding Protein A, subunit A"/>
    <property type="match status" value="1"/>
</dbReference>
<sequence length="372" mass="41937">MDHMQVFFPIDAYAQTIQLNAIGFNKTVKIFDGNGNEQPSMVILSDPTTGWDILEVRKQCDKEWDQVDQYCIRFEARQFTYDEADRFCHDAGGSLIDDLSETKHHYLLKEGDNFDFWIGLTNPNGTGWVWDRPDGTPMLPLTKPTYWMGDVEPTYDPNQKCVFWDGNQASGNTWTPDSCSKTRAFACQKHRYDPDHQPNSIGDGQLIHDTMPDKPLRAVDNPVILVELPAGKWYASVQVASTAQPWCFVQVRLQSDLQVVTGYVTSVNEDQPALDPIGDSANNRLVTYVHSLDNEHRTPLLTHALINDAYNATFYNAVTYGARASCSYPWASQTFSCPNGASDMNELTITHIGEDVFGNLFQRVTTAHCSKE</sequence>
<evidence type="ECO:0000259" key="1">
    <source>
        <dbReference type="PROSITE" id="PS50041"/>
    </source>
</evidence>
<dbReference type="InterPro" id="IPR053295">
    <property type="entry name" value="Innate_immunity_reg"/>
</dbReference>
<feature type="non-terminal residue" evidence="2">
    <location>
        <position position="372"/>
    </location>
</feature>
<evidence type="ECO:0000313" key="3">
    <source>
        <dbReference type="Proteomes" id="UP000252519"/>
    </source>
</evidence>
<dbReference type="Proteomes" id="UP000252519">
    <property type="component" value="Unassembled WGS sequence"/>
</dbReference>
<reference evidence="2 3" key="1">
    <citation type="submission" date="2014-10" db="EMBL/GenBank/DDBJ databases">
        <title>Draft genome of the hookworm Ancylostoma caninum.</title>
        <authorList>
            <person name="Mitreva M."/>
        </authorList>
    </citation>
    <scope>NUCLEOTIDE SEQUENCE [LARGE SCALE GENOMIC DNA]</scope>
    <source>
        <strain evidence="2 3">Baltimore</strain>
    </source>
</reference>
<dbReference type="STRING" id="29170.A0A368G745"/>
<dbReference type="Pfam" id="PF24415">
    <property type="entry name" value="Ig_Irg-7"/>
    <property type="match status" value="1"/>
</dbReference>
<evidence type="ECO:0000313" key="2">
    <source>
        <dbReference type="EMBL" id="RCN38830.1"/>
    </source>
</evidence>
<dbReference type="PANTHER" id="PTHR47324">
    <property type="entry name" value="PROTEIN IRG-7-RELATED"/>
    <property type="match status" value="1"/>
</dbReference>
<dbReference type="SUPFAM" id="SSF56436">
    <property type="entry name" value="C-type lectin-like"/>
    <property type="match status" value="1"/>
</dbReference>